<evidence type="ECO:0000313" key="3">
    <source>
        <dbReference type="Proteomes" id="UP000199411"/>
    </source>
</evidence>
<organism evidence="2 3">
    <name type="scientific">Desulfurella multipotens</name>
    <dbReference type="NCBI Taxonomy" id="79269"/>
    <lineage>
        <taxon>Bacteria</taxon>
        <taxon>Pseudomonadati</taxon>
        <taxon>Campylobacterota</taxon>
        <taxon>Desulfurellia</taxon>
        <taxon>Desulfurellales</taxon>
        <taxon>Desulfurellaceae</taxon>
        <taxon>Desulfurella</taxon>
    </lineage>
</organism>
<protein>
    <submittedName>
        <fullName evidence="2">Uncharacterized protein</fullName>
    </submittedName>
</protein>
<name>A0A1G6KTC9_9BACT</name>
<accession>A0A1G6KTC9</accession>
<dbReference type="EMBL" id="FMYU01000004">
    <property type="protein sequence ID" value="SDC34203.1"/>
    <property type="molecule type" value="Genomic_DNA"/>
</dbReference>
<evidence type="ECO:0000313" key="2">
    <source>
        <dbReference type="EMBL" id="SDC34203.1"/>
    </source>
</evidence>
<keyword evidence="1" id="KW-0472">Membrane</keyword>
<keyword evidence="3" id="KW-1185">Reference proteome</keyword>
<dbReference type="AlphaFoldDB" id="A0A1G6KTC9"/>
<keyword evidence="1" id="KW-1133">Transmembrane helix</keyword>
<feature type="transmembrane region" description="Helical" evidence="1">
    <location>
        <begin position="16"/>
        <end position="40"/>
    </location>
</feature>
<reference evidence="3" key="1">
    <citation type="submission" date="2016-10" db="EMBL/GenBank/DDBJ databases">
        <authorList>
            <person name="Varghese N."/>
            <person name="Submissions S."/>
        </authorList>
    </citation>
    <scope>NUCLEOTIDE SEQUENCE [LARGE SCALE GENOMIC DNA]</scope>
    <source>
        <strain evidence="3">DSM 8415</strain>
    </source>
</reference>
<gene>
    <name evidence="2" type="ORF">SAMN05660835_00685</name>
</gene>
<dbReference type="OrthoDB" id="9962491at2"/>
<dbReference type="Proteomes" id="UP000199411">
    <property type="component" value="Unassembled WGS sequence"/>
</dbReference>
<evidence type="ECO:0000256" key="1">
    <source>
        <dbReference type="SAM" id="Phobius"/>
    </source>
</evidence>
<keyword evidence="1" id="KW-0812">Transmembrane</keyword>
<proteinExistence type="predicted"/>
<sequence length="64" mass="7440">MISILSKSFTSTIYDVFFVIIIVFLSVSIVMWVALPIVLLSIRNELKRLNQTIKDYIYKRDIGT</sequence>
<dbReference type="RefSeq" id="WP_025391555.1">
    <property type="nucleotide sequence ID" value="NZ_FMYU01000004.1"/>
</dbReference>